<evidence type="ECO:0000313" key="2">
    <source>
        <dbReference type="Proteomes" id="UP000178485"/>
    </source>
</evidence>
<dbReference type="STRING" id="1642646.ING2E5A_2305"/>
<proteinExistence type="predicted"/>
<dbReference type="GO" id="GO:0030234">
    <property type="term" value="F:enzyme regulator activity"/>
    <property type="evidence" value="ECO:0007669"/>
    <property type="project" value="InterPro"/>
</dbReference>
<evidence type="ECO:0008006" key="3">
    <source>
        <dbReference type="Google" id="ProtNLM"/>
    </source>
</evidence>
<dbReference type="InterPro" id="IPR002187">
    <property type="entry name" value="N-reg_PII"/>
</dbReference>
<dbReference type="GO" id="GO:0006808">
    <property type="term" value="P:regulation of nitrogen utilization"/>
    <property type="evidence" value="ECO:0007669"/>
    <property type="project" value="InterPro"/>
</dbReference>
<name>A0A1G4G994_9BACT</name>
<dbReference type="SUPFAM" id="SSF54913">
    <property type="entry name" value="GlnB-like"/>
    <property type="match status" value="1"/>
</dbReference>
<dbReference type="AlphaFoldDB" id="A0A1G4G994"/>
<dbReference type="Gene3D" id="3.30.70.120">
    <property type="match status" value="1"/>
</dbReference>
<keyword evidence="2" id="KW-1185">Reference proteome</keyword>
<dbReference type="InterPro" id="IPR011322">
    <property type="entry name" value="N-reg_PII-like_a/b"/>
</dbReference>
<dbReference type="Proteomes" id="UP000178485">
    <property type="component" value="Chromosome i"/>
</dbReference>
<reference evidence="1 2" key="1">
    <citation type="submission" date="2016-08" db="EMBL/GenBank/DDBJ databases">
        <authorList>
            <person name="Seilhamer J.J."/>
        </authorList>
    </citation>
    <scope>NUCLEOTIDE SEQUENCE [LARGE SCALE GENOMIC DNA]</scope>
    <source>
        <strain evidence="1">ING2-E5A</strain>
    </source>
</reference>
<dbReference type="Pfam" id="PF00543">
    <property type="entry name" value="P-II"/>
    <property type="match status" value="1"/>
</dbReference>
<protein>
    <recommendedName>
        <fullName evidence="3">Nitrogen regulatory protein P-II</fullName>
    </recommendedName>
</protein>
<dbReference type="NCBIfam" id="NF045581">
    <property type="entry name" value="PG0541_fam"/>
    <property type="match status" value="1"/>
</dbReference>
<organism evidence="1 2">
    <name type="scientific">Petrimonas mucosa</name>
    <dbReference type="NCBI Taxonomy" id="1642646"/>
    <lineage>
        <taxon>Bacteria</taxon>
        <taxon>Pseudomonadati</taxon>
        <taxon>Bacteroidota</taxon>
        <taxon>Bacteroidia</taxon>
        <taxon>Bacteroidales</taxon>
        <taxon>Dysgonomonadaceae</taxon>
        <taxon>Petrimonas</taxon>
    </lineage>
</organism>
<gene>
    <name evidence="1" type="ORF">ING2E5A_2305</name>
</gene>
<sequence length="97" mass="11040">MKAVMIMLDQAHYDQIVENLSRLNIRGFTSWKEVYGRGSSDGIPHYGSHAWPSVNNAILTIVEDDKVRSLLSFLRELDSESENLGLRAFVWNVEGMI</sequence>
<dbReference type="InterPro" id="IPR015867">
    <property type="entry name" value="N-reg_PII/ATP_PRibTrfase_C"/>
</dbReference>
<accession>A0A1G4G994</accession>
<dbReference type="KEGG" id="pmuc:ING2E5A_2305"/>
<evidence type="ECO:0000313" key="1">
    <source>
        <dbReference type="EMBL" id="SCM59113.1"/>
    </source>
</evidence>
<dbReference type="EMBL" id="LT608328">
    <property type="protein sequence ID" value="SCM59113.1"/>
    <property type="molecule type" value="Genomic_DNA"/>
</dbReference>
<dbReference type="RefSeq" id="WP_071137445.1">
    <property type="nucleotide sequence ID" value="NZ_DUQN01000013.1"/>
</dbReference>